<dbReference type="Gene3D" id="3.90.1200.10">
    <property type="match status" value="1"/>
</dbReference>
<dbReference type="Proteomes" id="UP000267900">
    <property type="component" value="Chromosome"/>
</dbReference>
<gene>
    <name evidence="2" type="ORF">EKH77_19075</name>
</gene>
<accession>A0A3S9PL05</accession>
<keyword evidence="2" id="KW-0808">Transferase</keyword>
<keyword evidence="3" id="KW-1185">Reference proteome</keyword>
<reference evidence="2 3" key="1">
    <citation type="submission" date="2018-12" db="EMBL/GenBank/DDBJ databases">
        <title>The whole draft genome of Streptomyce luteoverticillatus CGMCC 15060.</title>
        <authorList>
            <person name="Feng Z."/>
            <person name="Chen G."/>
            <person name="Zhang J."/>
            <person name="Zhu H."/>
            <person name="Yu X."/>
            <person name="Zhang W."/>
            <person name="Zhang X."/>
        </authorList>
    </citation>
    <scope>NUCLEOTIDE SEQUENCE [LARGE SCALE GENOMIC DNA]</scope>
    <source>
        <strain evidence="2 3">CGMCC 15060</strain>
    </source>
</reference>
<proteinExistence type="predicted"/>
<sequence>MTSTSRTEWHELPRPVRAAVEERTGPVVTARALPGGLNCAVAAALTTADGTATFVKGTPVTNTVARAGQRWEAAVNPYTRDVGPRLLWRVAVGGWELLGFEYVGGARHADLSAGAADHALVAEALAGACGLRPPPPSLAVPSFARRWAGFLETGELPLLHGRSLLHTDTNPHNLLVTADRAHLVDWAMPALGPAWVDVANTAVRLMEADCPPGDALAWAAGFTACWRSATTAALRAFVTANCRAWTSRVGPVDARPSNERFTALLGLFR</sequence>
<dbReference type="OrthoDB" id="2570531at2"/>
<evidence type="ECO:0000259" key="1">
    <source>
        <dbReference type="Pfam" id="PF01636"/>
    </source>
</evidence>
<dbReference type="InterPro" id="IPR011009">
    <property type="entry name" value="Kinase-like_dom_sf"/>
</dbReference>
<dbReference type="Pfam" id="PF01636">
    <property type="entry name" value="APH"/>
    <property type="match status" value="1"/>
</dbReference>
<protein>
    <submittedName>
        <fullName evidence="2">Aminoglycoside phosphotransferase</fullName>
    </submittedName>
</protein>
<evidence type="ECO:0000313" key="3">
    <source>
        <dbReference type="Proteomes" id="UP000267900"/>
    </source>
</evidence>
<feature type="domain" description="Aminoglycoside phosphotransferase" evidence="1">
    <location>
        <begin position="159"/>
        <end position="227"/>
    </location>
</feature>
<organism evidence="2 3">
    <name type="scientific">Streptomyces luteoverticillatus</name>
    <name type="common">Streptoverticillium luteoverticillatus</name>
    <dbReference type="NCBI Taxonomy" id="66425"/>
    <lineage>
        <taxon>Bacteria</taxon>
        <taxon>Bacillati</taxon>
        <taxon>Actinomycetota</taxon>
        <taxon>Actinomycetes</taxon>
        <taxon>Kitasatosporales</taxon>
        <taxon>Streptomycetaceae</taxon>
        <taxon>Streptomyces</taxon>
    </lineage>
</organism>
<evidence type="ECO:0000313" key="2">
    <source>
        <dbReference type="EMBL" id="AZQ73036.1"/>
    </source>
</evidence>
<dbReference type="AlphaFoldDB" id="A0A3S9PL05"/>
<name>A0A3S9PL05_STRLT</name>
<dbReference type="InterPro" id="IPR002575">
    <property type="entry name" value="Aminoglycoside_PTrfase"/>
</dbReference>
<dbReference type="SUPFAM" id="SSF56112">
    <property type="entry name" value="Protein kinase-like (PK-like)"/>
    <property type="match status" value="1"/>
</dbReference>
<dbReference type="EMBL" id="CP034587">
    <property type="protein sequence ID" value="AZQ73036.1"/>
    <property type="molecule type" value="Genomic_DNA"/>
</dbReference>
<dbReference type="RefSeq" id="WP_126915552.1">
    <property type="nucleotide sequence ID" value="NZ_CP034587.1"/>
</dbReference>
<dbReference type="GO" id="GO:0016740">
    <property type="term" value="F:transferase activity"/>
    <property type="evidence" value="ECO:0007669"/>
    <property type="project" value="UniProtKB-KW"/>
</dbReference>